<sequence length="223" mass="23942">MRYGFTQYVSPSGSPEESADPIADLRAGWDRHVEFRLAHPSFYALLYGDVQPGKPCAVTAPAMEMLTRLLKRAAGHRLLSVPPADAAAQIYAANVGVTLSLITQPEGERDVGLAERVREAAISAVLAAPRGGRGTAARPTSRRAAAITLAAALDRDPDGLTPGELAILRELLTRLGGSRAGRFARLGFRSRGRRRPPRRCRRSPPSPCWPTTGCSLLTTSHRG</sequence>
<dbReference type="Proteomes" id="UP000502508">
    <property type="component" value="Chromosome"/>
</dbReference>
<organism evidence="2 3">
    <name type="scientific">Phytohabitans flavus</name>
    <dbReference type="NCBI Taxonomy" id="1076124"/>
    <lineage>
        <taxon>Bacteria</taxon>
        <taxon>Bacillati</taxon>
        <taxon>Actinomycetota</taxon>
        <taxon>Actinomycetes</taxon>
        <taxon>Micromonosporales</taxon>
        <taxon>Micromonosporaceae</taxon>
    </lineage>
</organism>
<dbReference type="RefSeq" id="WP_173034185.1">
    <property type="nucleotide sequence ID" value="NZ_AP022870.1"/>
</dbReference>
<dbReference type="EMBL" id="AP022870">
    <property type="protein sequence ID" value="BCB74711.1"/>
    <property type="molecule type" value="Genomic_DNA"/>
</dbReference>
<protein>
    <submittedName>
        <fullName evidence="2">Uncharacterized protein</fullName>
    </submittedName>
</protein>
<dbReference type="Gene3D" id="1.10.357.10">
    <property type="entry name" value="Tetracycline Repressor, domain 2"/>
    <property type="match status" value="1"/>
</dbReference>
<reference evidence="2 3" key="1">
    <citation type="submission" date="2020-03" db="EMBL/GenBank/DDBJ databases">
        <title>Whole genome shotgun sequence of Phytohabitans flavus NBRC 107702.</title>
        <authorList>
            <person name="Komaki H."/>
            <person name="Tamura T."/>
        </authorList>
    </citation>
    <scope>NUCLEOTIDE SEQUENCE [LARGE SCALE GENOMIC DNA]</scope>
    <source>
        <strain evidence="2 3">NBRC 107702</strain>
    </source>
</reference>
<dbReference type="AlphaFoldDB" id="A0A6F8XLQ1"/>
<evidence type="ECO:0000256" key="1">
    <source>
        <dbReference type="SAM" id="MobiDB-lite"/>
    </source>
</evidence>
<accession>A0A6F8XLQ1</accession>
<evidence type="ECO:0000313" key="3">
    <source>
        <dbReference type="Proteomes" id="UP000502508"/>
    </source>
</evidence>
<feature type="region of interest" description="Disordered" evidence="1">
    <location>
        <begin position="190"/>
        <end position="209"/>
    </location>
</feature>
<name>A0A6F8XLQ1_9ACTN</name>
<proteinExistence type="predicted"/>
<evidence type="ECO:0000313" key="2">
    <source>
        <dbReference type="EMBL" id="BCB74711.1"/>
    </source>
</evidence>
<feature type="compositionally biased region" description="Basic residues" evidence="1">
    <location>
        <begin position="190"/>
        <end position="202"/>
    </location>
</feature>
<gene>
    <name evidence="2" type="ORF">Pflav_011210</name>
</gene>
<dbReference type="KEGG" id="pfla:Pflav_011210"/>
<keyword evidence="3" id="KW-1185">Reference proteome</keyword>
<reference evidence="2 3" key="2">
    <citation type="submission" date="2020-03" db="EMBL/GenBank/DDBJ databases">
        <authorList>
            <person name="Ichikawa N."/>
            <person name="Kimura A."/>
            <person name="Kitahashi Y."/>
            <person name="Uohara A."/>
        </authorList>
    </citation>
    <scope>NUCLEOTIDE SEQUENCE [LARGE SCALE GENOMIC DNA]</scope>
    <source>
        <strain evidence="2 3">NBRC 107702</strain>
    </source>
</reference>